<organism evidence="10 11">
    <name type="scientific">Thanatephorus cucumeris (strain AG1-IB / isolate 7/3/14)</name>
    <name type="common">Lettuce bottom rot fungus</name>
    <name type="synonym">Rhizoctonia solani</name>
    <dbReference type="NCBI Taxonomy" id="1108050"/>
    <lineage>
        <taxon>Eukaryota</taxon>
        <taxon>Fungi</taxon>
        <taxon>Dikarya</taxon>
        <taxon>Basidiomycota</taxon>
        <taxon>Agaricomycotina</taxon>
        <taxon>Agaricomycetes</taxon>
        <taxon>Cantharellales</taxon>
        <taxon>Ceratobasidiaceae</taxon>
        <taxon>Rhizoctonia</taxon>
        <taxon>Rhizoctonia solani AG-1</taxon>
    </lineage>
</organism>
<dbReference type="OrthoDB" id="10261556at2759"/>
<dbReference type="GO" id="GO:0005524">
    <property type="term" value="F:ATP binding"/>
    <property type="evidence" value="ECO:0007669"/>
    <property type="project" value="UniProtKB-KW"/>
</dbReference>
<proteinExistence type="inferred from homology"/>
<comment type="similarity">
    <text evidence="1">Belongs to the helicase family. RecQ subfamily.</text>
</comment>
<evidence type="ECO:0000256" key="2">
    <source>
        <dbReference type="ARBA" id="ARBA00022741"/>
    </source>
</evidence>
<dbReference type="PROSITE" id="PS51194">
    <property type="entry name" value="HELICASE_CTER"/>
    <property type="match status" value="1"/>
</dbReference>
<evidence type="ECO:0000313" key="11">
    <source>
        <dbReference type="Proteomes" id="UP000059188"/>
    </source>
</evidence>
<name>A0A0B7FR64_THACB</name>
<dbReference type="GO" id="GO:0005737">
    <property type="term" value="C:cytoplasm"/>
    <property type="evidence" value="ECO:0007669"/>
    <property type="project" value="TreeGrafter"/>
</dbReference>
<keyword evidence="2" id="KW-0547">Nucleotide-binding</keyword>
<feature type="domain" description="Helicase C-terminal" evidence="9">
    <location>
        <begin position="195"/>
        <end position="380"/>
    </location>
</feature>
<dbReference type="SMART" id="SM00490">
    <property type="entry name" value="HELICc"/>
    <property type="match status" value="1"/>
</dbReference>
<keyword evidence="3" id="KW-0067">ATP-binding</keyword>
<evidence type="ECO:0000256" key="7">
    <source>
        <dbReference type="ARBA" id="ARBA00034808"/>
    </source>
</evidence>
<feature type="compositionally biased region" description="Acidic residues" evidence="8">
    <location>
        <begin position="547"/>
        <end position="565"/>
    </location>
</feature>
<evidence type="ECO:0000256" key="3">
    <source>
        <dbReference type="ARBA" id="ARBA00022840"/>
    </source>
</evidence>
<evidence type="ECO:0000256" key="1">
    <source>
        <dbReference type="ARBA" id="ARBA00005446"/>
    </source>
</evidence>
<accession>A0A0B7FR64</accession>
<comment type="catalytic activity">
    <reaction evidence="6">
        <text>Couples ATP hydrolysis with the unwinding of duplex DNA by translocating in the 3'-5' direction.</text>
        <dbReference type="EC" id="5.6.2.4"/>
    </reaction>
</comment>
<evidence type="ECO:0000256" key="5">
    <source>
        <dbReference type="ARBA" id="ARBA00023235"/>
    </source>
</evidence>
<dbReference type="InterPro" id="IPR027417">
    <property type="entry name" value="P-loop_NTPase"/>
</dbReference>
<keyword evidence="5" id="KW-0413">Isomerase</keyword>
<evidence type="ECO:0000259" key="9">
    <source>
        <dbReference type="PROSITE" id="PS51194"/>
    </source>
</evidence>
<protein>
    <recommendedName>
        <fullName evidence="7">DNA 3'-5' helicase</fullName>
        <ecNumber evidence="7">5.6.2.4</ecNumber>
    </recommendedName>
</protein>
<dbReference type="GO" id="GO:0000724">
    <property type="term" value="P:double-strand break repair via homologous recombination"/>
    <property type="evidence" value="ECO:0007669"/>
    <property type="project" value="TreeGrafter"/>
</dbReference>
<keyword evidence="4" id="KW-0238">DNA-binding</keyword>
<feature type="region of interest" description="Disordered" evidence="8">
    <location>
        <begin position="406"/>
        <end position="430"/>
    </location>
</feature>
<evidence type="ECO:0000256" key="8">
    <source>
        <dbReference type="SAM" id="MobiDB-lite"/>
    </source>
</evidence>
<dbReference type="Proteomes" id="UP000059188">
    <property type="component" value="Unassembled WGS sequence"/>
</dbReference>
<feature type="compositionally biased region" description="Basic residues" evidence="8">
    <location>
        <begin position="412"/>
        <end position="430"/>
    </location>
</feature>
<dbReference type="EC" id="5.6.2.4" evidence="7"/>
<gene>
    <name evidence="10" type="ORF">RSOLAG1IB_12178</name>
</gene>
<dbReference type="Gene3D" id="3.40.50.300">
    <property type="entry name" value="P-loop containing nucleotide triphosphate hydrolases"/>
    <property type="match status" value="2"/>
</dbReference>
<evidence type="ECO:0000313" key="10">
    <source>
        <dbReference type="EMBL" id="CEL58708.1"/>
    </source>
</evidence>
<evidence type="ECO:0000256" key="6">
    <source>
        <dbReference type="ARBA" id="ARBA00034617"/>
    </source>
</evidence>
<dbReference type="InterPro" id="IPR001650">
    <property type="entry name" value="Helicase_C-like"/>
</dbReference>
<dbReference type="GO" id="GO:0043138">
    <property type="term" value="F:3'-5' DNA helicase activity"/>
    <property type="evidence" value="ECO:0007669"/>
    <property type="project" value="UniProtKB-EC"/>
</dbReference>
<dbReference type="PANTHER" id="PTHR13710:SF105">
    <property type="entry name" value="ATP-DEPENDENT DNA HELICASE Q1"/>
    <property type="match status" value="1"/>
</dbReference>
<feature type="region of interest" description="Disordered" evidence="8">
    <location>
        <begin position="531"/>
        <end position="576"/>
    </location>
</feature>
<dbReference type="PANTHER" id="PTHR13710">
    <property type="entry name" value="DNA HELICASE RECQ FAMILY MEMBER"/>
    <property type="match status" value="1"/>
</dbReference>
<dbReference type="AlphaFoldDB" id="A0A0B7FR64"/>
<keyword evidence="11" id="KW-1185">Reference proteome</keyword>
<dbReference type="GO" id="GO:0009378">
    <property type="term" value="F:four-way junction helicase activity"/>
    <property type="evidence" value="ECO:0007669"/>
    <property type="project" value="TreeGrafter"/>
</dbReference>
<dbReference type="Pfam" id="PF00270">
    <property type="entry name" value="DEAD"/>
    <property type="match status" value="1"/>
</dbReference>
<reference evidence="10 11" key="1">
    <citation type="submission" date="2014-11" db="EMBL/GenBank/DDBJ databases">
        <authorList>
            <person name="Wibberg Daniel"/>
        </authorList>
    </citation>
    <scope>NUCLEOTIDE SEQUENCE [LARGE SCALE GENOMIC DNA]</scope>
    <source>
        <strain evidence="10">Rhizoctonia solani AG1-IB 7/3/14</strain>
    </source>
</reference>
<dbReference type="GO" id="GO:0003677">
    <property type="term" value="F:DNA binding"/>
    <property type="evidence" value="ECO:0007669"/>
    <property type="project" value="UniProtKB-KW"/>
</dbReference>
<sequence>MPSVLSVPREWHIEQIQQHITSIAHEKFDYGLKEWQELGAAKLLKGHDVMLLVATGEGKSTVFQLYALARPKDIIIVVSPLKMLEENMVGGLCARNFKAIALNADTISAARREGKELWKECKDGHHQIIFVSPEFLASEEMNKLLGKRQAQRTVEKSLGLGGDCYYFLKRDCCRKNLFIRLRRINHSISGTKFKDLDWLLTEGDIRSAEDLKHIPKTIVYTNTVMQGYHATRYLQSRLPWIPKSESMMAIRHLHAATCVDCKNEILLDFTRPGSEGKLRIILATDAFGCGIDIPDIHRVINLGTPTSADNGNQRIGRAGRGIESADAYIYVGSRLWDATKKHVETGSIIDDKIKACKHFQKLLVTHHQGKCINQQIRIMYGDTIDPEENRSCELCSGCIPETAPEDVGNTPAKRKRARKPAPLVRKARKRGPGRLTTEITKKTRDELAFLVMGLWLAVPVDESSQFDGVDSFLSDEKFEVIHKHLRDLDTTDIIQQVLVGWNCWNAYGNQLALGILNIRARMIQELEANKEARGHQLTQPEQLLLDMDGDLEAESDPELDYESESDTSPAEGSHCK</sequence>
<dbReference type="STRING" id="1108050.A0A0B7FR64"/>
<dbReference type="SUPFAM" id="SSF52540">
    <property type="entry name" value="P-loop containing nucleoside triphosphate hydrolases"/>
    <property type="match status" value="1"/>
</dbReference>
<dbReference type="EMBL" id="LN679433">
    <property type="protein sequence ID" value="CEL58708.1"/>
    <property type="molecule type" value="Genomic_DNA"/>
</dbReference>
<dbReference type="Pfam" id="PF00271">
    <property type="entry name" value="Helicase_C"/>
    <property type="match status" value="1"/>
</dbReference>
<evidence type="ECO:0000256" key="4">
    <source>
        <dbReference type="ARBA" id="ARBA00023125"/>
    </source>
</evidence>
<dbReference type="InterPro" id="IPR011545">
    <property type="entry name" value="DEAD/DEAH_box_helicase_dom"/>
</dbReference>
<dbReference type="GO" id="GO:0005694">
    <property type="term" value="C:chromosome"/>
    <property type="evidence" value="ECO:0007669"/>
    <property type="project" value="TreeGrafter"/>
</dbReference>